<name>E2BGJ6_HARSA</name>
<dbReference type="AlphaFoldDB" id="E2BGJ6"/>
<feature type="region of interest" description="Disordered" evidence="1">
    <location>
        <begin position="25"/>
        <end position="85"/>
    </location>
</feature>
<protein>
    <submittedName>
        <fullName evidence="2">Uncharacterized protein</fullName>
    </submittedName>
</protein>
<dbReference type="Proteomes" id="UP000008237">
    <property type="component" value="Unassembled WGS sequence"/>
</dbReference>
<dbReference type="EMBL" id="GL448189">
    <property type="protein sequence ID" value="EFN85189.1"/>
    <property type="molecule type" value="Genomic_DNA"/>
</dbReference>
<gene>
    <name evidence="2" type="ORF">EAI_06383</name>
</gene>
<organism evidence="3">
    <name type="scientific">Harpegnathos saltator</name>
    <name type="common">Jerdon's jumping ant</name>
    <dbReference type="NCBI Taxonomy" id="610380"/>
    <lineage>
        <taxon>Eukaryota</taxon>
        <taxon>Metazoa</taxon>
        <taxon>Ecdysozoa</taxon>
        <taxon>Arthropoda</taxon>
        <taxon>Hexapoda</taxon>
        <taxon>Insecta</taxon>
        <taxon>Pterygota</taxon>
        <taxon>Neoptera</taxon>
        <taxon>Endopterygota</taxon>
        <taxon>Hymenoptera</taxon>
        <taxon>Apocrita</taxon>
        <taxon>Aculeata</taxon>
        <taxon>Formicoidea</taxon>
        <taxon>Formicidae</taxon>
        <taxon>Ponerinae</taxon>
        <taxon>Ponerini</taxon>
        <taxon>Harpegnathos</taxon>
    </lineage>
</organism>
<keyword evidence="3" id="KW-1185">Reference proteome</keyword>
<evidence type="ECO:0000256" key="1">
    <source>
        <dbReference type="SAM" id="MobiDB-lite"/>
    </source>
</evidence>
<evidence type="ECO:0000313" key="2">
    <source>
        <dbReference type="EMBL" id="EFN85189.1"/>
    </source>
</evidence>
<feature type="compositionally biased region" description="Basic and acidic residues" evidence="1">
    <location>
        <begin position="36"/>
        <end position="48"/>
    </location>
</feature>
<feature type="compositionally biased region" description="Pro residues" evidence="1">
    <location>
        <begin position="66"/>
        <end position="77"/>
    </location>
</feature>
<sequence>MKYAAAIKIGRVWTFAAGVMRSCKQACSRTDTPPEGPRKKGIPEDARKTQALRRNRRLEIAADQLPPKPLPPPPPPAAAAAQLHLHQTRPQTAEFAILADWDLYLDIDTAGGFNKIQCQYRPVVFPEYFI</sequence>
<accession>E2BGJ6</accession>
<evidence type="ECO:0000313" key="3">
    <source>
        <dbReference type="Proteomes" id="UP000008237"/>
    </source>
</evidence>
<dbReference type="InParanoid" id="E2BGJ6"/>
<proteinExistence type="predicted"/>
<reference evidence="2 3" key="1">
    <citation type="journal article" date="2010" name="Science">
        <title>Genomic comparison of the ants Camponotus floridanus and Harpegnathos saltator.</title>
        <authorList>
            <person name="Bonasio R."/>
            <person name="Zhang G."/>
            <person name="Ye C."/>
            <person name="Mutti N.S."/>
            <person name="Fang X."/>
            <person name="Qin N."/>
            <person name="Donahue G."/>
            <person name="Yang P."/>
            <person name="Li Q."/>
            <person name="Li C."/>
            <person name="Zhang P."/>
            <person name="Huang Z."/>
            <person name="Berger S.L."/>
            <person name="Reinberg D."/>
            <person name="Wang J."/>
            <person name="Liebig J."/>
        </authorList>
    </citation>
    <scope>NUCLEOTIDE SEQUENCE [LARGE SCALE GENOMIC DNA]</scope>
    <source>
        <strain evidence="2 3">R22 G/1</strain>
    </source>
</reference>